<evidence type="ECO:0008006" key="3">
    <source>
        <dbReference type="Google" id="ProtNLM"/>
    </source>
</evidence>
<name>A0A194W3A9_CYTMA</name>
<keyword evidence="2" id="KW-1185">Reference proteome</keyword>
<dbReference type="EMBL" id="CM003103">
    <property type="protein sequence ID" value="KUI70525.1"/>
    <property type="molecule type" value="Genomic_DNA"/>
</dbReference>
<gene>
    <name evidence="1" type="ORF">VM1G_06433</name>
</gene>
<dbReference type="SMR" id="A0A194W3A9"/>
<evidence type="ECO:0000313" key="2">
    <source>
        <dbReference type="Proteomes" id="UP000078559"/>
    </source>
</evidence>
<sequence length="254" mass="28571">MAKLYNPKVHCRHSGHASLQHDDAAETWPESSPILVDPNGNLKLVVDAERVLFRVDANALRRSSKVFDAMLFRGFRESEQGSDWTVELPEDDAWAMQTLLHAAHANFADIPKTMDLSELYSLTVLTNKYDMTHCLQPWAHKWASPVNNPSLHNPVVDRDVEEMDIERIWVLHEFGMYRSFEDMIVGVALNATATPDGDIQIWVTESSEPDRTDRVLAKLNDTDVLIDSKVLGQFISFNLPLKADCTGAEGVEGL</sequence>
<dbReference type="InterPro" id="IPR011333">
    <property type="entry name" value="SKP1/BTB/POZ_sf"/>
</dbReference>
<accession>A0A194W3A9</accession>
<organism evidence="1 2">
    <name type="scientific">Cytospora mali</name>
    <name type="common">Apple Valsa canker fungus</name>
    <name type="synonym">Valsa mali</name>
    <dbReference type="NCBI Taxonomy" id="578113"/>
    <lineage>
        <taxon>Eukaryota</taxon>
        <taxon>Fungi</taxon>
        <taxon>Dikarya</taxon>
        <taxon>Ascomycota</taxon>
        <taxon>Pezizomycotina</taxon>
        <taxon>Sordariomycetes</taxon>
        <taxon>Sordariomycetidae</taxon>
        <taxon>Diaporthales</taxon>
        <taxon>Cytosporaceae</taxon>
        <taxon>Cytospora</taxon>
    </lineage>
</organism>
<dbReference type="OrthoDB" id="5275938at2759"/>
<protein>
    <recommendedName>
        <fullName evidence="3">BTB domain-containing protein</fullName>
    </recommendedName>
</protein>
<reference evidence="1" key="1">
    <citation type="submission" date="2014-12" db="EMBL/GenBank/DDBJ databases">
        <title>Genome Sequence of Valsa Canker Pathogens Uncovers a Specific Adaption of Colonization on Woody Bark.</title>
        <authorList>
            <person name="Yin Z."/>
            <person name="Liu H."/>
            <person name="Gao X."/>
            <person name="Li Z."/>
            <person name="Song N."/>
            <person name="Ke X."/>
            <person name="Dai Q."/>
            <person name="Wu Y."/>
            <person name="Sun Y."/>
            <person name="Xu J.-R."/>
            <person name="Kang Z.K."/>
            <person name="Wang L."/>
            <person name="Huang L."/>
        </authorList>
    </citation>
    <scope>NUCLEOTIDE SEQUENCE [LARGE SCALE GENOMIC DNA]</scope>
    <source>
        <strain evidence="1">03-8</strain>
    </source>
</reference>
<dbReference type="AlphaFoldDB" id="A0A194W3A9"/>
<dbReference type="Gene3D" id="3.30.710.10">
    <property type="entry name" value="Potassium Channel Kv1.1, Chain A"/>
    <property type="match status" value="1"/>
</dbReference>
<dbReference type="Proteomes" id="UP000078559">
    <property type="component" value="Chromosome 6"/>
</dbReference>
<dbReference type="SUPFAM" id="SSF54695">
    <property type="entry name" value="POZ domain"/>
    <property type="match status" value="1"/>
</dbReference>
<proteinExistence type="predicted"/>
<evidence type="ECO:0000313" key="1">
    <source>
        <dbReference type="EMBL" id="KUI70525.1"/>
    </source>
</evidence>